<gene>
    <name evidence="3" type="ORF">SAMN04487935_1928</name>
</gene>
<evidence type="ECO:0000313" key="4">
    <source>
        <dbReference type="Proteomes" id="UP000199580"/>
    </source>
</evidence>
<evidence type="ECO:0000313" key="3">
    <source>
        <dbReference type="EMBL" id="SDJ80930.1"/>
    </source>
</evidence>
<dbReference type="OrthoDB" id="9788959at2"/>
<dbReference type="EMBL" id="FNEZ01000002">
    <property type="protein sequence ID" value="SDJ80930.1"/>
    <property type="molecule type" value="Genomic_DNA"/>
</dbReference>
<dbReference type="STRING" id="1128970.SAMN04487935_1928"/>
<dbReference type="InterPro" id="IPR006016">
    <property type="entry name" value="UspA"/>
</dbReference>
<feature type="domain" description="UspA" evidence="2">
    <location>
        <begin position="214"/>
        <end position="281"/>
    </location>
</feature>
<dbReference type="Pfam" id="PF00582">
    <property type="entry name" value="Usp"/>
    <property type="match status" value="2"/>
</dbReference>
<dbReference type="PRINTS" id="PR01438">
    <property type="entry name" value="UNVRSLSTRESS"/>
</dbReference>
<protein>
    <submittedName>
        <fullName evidence="3">Nucleotide-binding universal stress protein, UspA family</fullName>
    </submittedName>
</protein>
<organism evidence="3 4">
    <name type="scientific">Flavobacterium noncentrifugens</name>
    <dbReference type="NCBI Taxonomy" id="1128970"/>
    <lineage>
        <taxon>Bacteria</taxon>
        <taxon>Pseudomonadati</taxon>
        <taxon>Bacteroidota</taxon>
        <taxon>Flavobacteriia</taxon>
        <taxon>Flavobacteriales</taxon>
        <taxon>Flavobacteriaceae</taxon>
        <taxon>Flavobacterium</taxon>
    </lineage>
</organism>
<dbReference type="InterPro" id="IPR006015">
    <property type="entry name" value="Universal_stress_UspA"/>
</dbReference>
<dbReference type="AlphaFoldDB" id="A0A1G8WTK5"/>
<name>A0A1G8WTK5_9FLAO</name>
<dbReference type="RefSeq" id="WP_091394349.1">
    <property type="nucleotide sequence ID" value="NZ_BKAI01000004.1"/>
</dbReference>
<keyword evidence="4" id="KW-1185">Reference proteome</keyword>
<evidence type="ECO:0000256" key="1">
    <source>
        <dbReference type="ARBA" id="ARBA00008791"/>
    </source>
</evidence>
<dbReference type="CDD" id="cd00293">
    <property type="entry name" value="USP-like"/>
    <property type="match status" value="1"/>
</dbReference>
<dbReference type="Proteomes" id="UP000199580">
    <property type="component" value="Unassembled WGS sequence"/>
</dbReference>
<proteinExistence type="inferred from homology"/>
<reference evidence="3 4" key="1">
    <citation type="submission" date="2016-10" db="EMBL/GenBank/DDBJ databases">
        <authorList>
            <person name="de Groot N.N."/>
        </authorList>
    </citation>
    <scope>NUCLEOTIDE SEQUENCE [LARGE SCALE GENOMIC DNA]</scope>
    <source>
        <strain evidence="3 4">CGMCC 1.10076</strain>
    </source>
</reference>
<dbReference type="SUPFAM" id="SSF52402">
    <property type="entry name" value="Adenine nucleotide alpha hydrolases-like"/>
    <property type="match status" value="2"/>
</dbReference>
<feature type="domain" description="UspA" evidence="2">
    <location>
        <begin position="5"/>
        <end position="145"/>
    </location>
</feature>
<evidence type="ECO:0000259" key="2">
    <source>
        <dbReference type="Pfam" id="PF00582"/>
    </source>
</evidence>
<dbReference type="PANTHER" id="PTHR46268">
    <property type="entry name" value="STRESS RESPONSE PROTEIN NHAX"/>
    <property type="match status" value="1"/>
</dbReference>
<comment type="similarity">
    <text evidence="1">Belongs to the universal stress protein A family.</text>
</comment>
<sequence length="306" mass="34718">MDFKIQKICVPMNFTETASNALRMAVRIAVANKAQLNIIHVIKPMKLEQFANVHQKVVAMLKSVVTRTISDMTKESSDKIEIVTMTINFEVEMGDVGAIINEFEKSSKIDLTIIGTHGVRSLQEMWSGTTAMEILKHTSCPALTIPCEFKNTTIDSVLYPIRNTDGYATKLDYLIPFSIRSKLKLHLVAIYKVSDVDEVYGLTNKLKEVRDNINSEDVTVSYEIIASESISRSILEAAKKMKVDLIVMNATMDRKWYDLFTSHSFTNRMINDSTIPILCIKPELLKPLMERADKTNRKNEVYIPIM</sequence>
<accession>A0A1G8WTK5</accession>
<dbReference type="PANTHER" id="PTHR46268:SF6">
    <property type="entry name" value="UNIVERSAL STRESS PROTEIN UP12"/>
    <property type="match status" value="1"/>
</dbReference>
<dbReference type="Gene3D" id="3.40.50.12370">
    <property type="match status" value="1"/>
</dbReference>